<feature type="non-terminal residue" evidence="1">
    <location>
        <position position="1"/>
    </location>
</feature>
<organism evidence="1 2">
    <name type="scientific">Meganyctiphanes norvegica</name>
    <name type="common">Northern krill</name>
    <name type="synonym">Thysanopoda norvegica</name>
    <dbReference type="NCBI Taxonomy" id="48144"/>
    <lineage>
        <taxon>Eukaryota</taxon>
        <taxon>Metazoa</taxon>
        <taxon>Ecdysozoa</taxon>
        <taxon>Arthropoda</taxon>
        <taxon>Crustacea</taxon>
        <taxon>Multicrustacea</taxon>
        <taxon>Malacostraca</taxon>
        <taxon>Eumalacostraca</taxon>
        <taxon>Eucarida</taxon>
        <taxon>Euphausiacea</taxon>
        <taxon>Euphausiidae</taxon>
        <taxon>Meganyctiphanes</taxon>
    </lineage>
</organism>
<gene>
    <name evidence="1" type="ORF">MNOR_LOCUS36894</name>
</gene>
<dbReference type="EMBL" id="CAXKWB010070273">
    <property type="protein sequence ID" value="CAL4193942.1"/>
    <property type="molecule type" value="Genomic_DNA"/>
</dbReference>
<evidence type="ECO:0000313" key="1">
    <source>
        <dbReference type="EMBL" id="CAL4193942.1"/>
    </source>
</evidence>
<dbReference type="Proteomes" id="UP001497623">
    <property type="component" value="Unassembled WGS sequence"/>
</dbReference>
<proteinExistence type="predicted"/>
<dbReference type="AlphaFoldDB" id="A0AAV2SFG5"/>
<reference evidence="1 2" key="1">
    <citation type="submission" date="2024-05" db="EMBL/GenBank/DDBJ databases">
        <authorList>
            <person name="Wallberg A."/>
        </authorList>
    </citation>
    <scope>NUCLEOTIDE SEQUENCE [LARGE SCALE GENOMIC DNA]</scope>
</reference>
<evidence type="ECO:0000313" key="2">
    <source>
        <dbReference type="Proteomes" id="UP001497623"/>
    </source>
</evidence>
<accession>A0AAV2SFG5</accession>
<sequence length="336" mass="38062">RALLRVIMRCEPREENDTLGLPSALFKLFQLVVVMERRLMLPPAHIRNLLIKGAHHLICQTDKKVRIRPRSLACLCAWVTASCSIGGENGCEAWDQCRNFLVDLLQLYPGCSHLALLSALQAFSRSMLRMNNYRVETGLEKVIFWIAYHGPWVGAKVVRENLVQLLERRLAVRHKFIPDEDPVIIAKSVLDLLAGVKTKSCENPVSALVVLVRWQGSHWLVKTLISEVMTTALKALTVDPLQETDEGQQQTPQTDAAQTANAAIQHQYYVEVIKHNFLLLIRKLVETLQNTVNKQELLSSLQDNVFNSMKTYETKGDVTSSRIIALFKKEICDIVK</sequence>
<protein>
    <submittedName>
        <fullName evidence="1">Uncharacterized protein</fullName>
    </submittedName>
</protein>
<comment type="caution">
    <text evidence="1">The sequence shown here is derived from an EMBL/GenBank/DDBJ whole genome shotgun (WGS) entry which is preliminary data.</text>
</comment>
<keyword evidence="2" id="KW-1185">Reference proteome</keyword>
<name>A0AAV2SFG5_MEGNR</name>